<dbReference type="AlphaFoldDB" id="A0AAV4N2G5"/>
<keyword evidence="2" id="KW-1185">Reference proteome</keyword>
<accession>A0AAV4N2G5</accession>
<evidence type="ECO:0000313" key="2">
    <source>
        <dbReference type="Proteomes" id="UP001054945"/>
    </source>
</evidence>
<name>A0AAV4N2G5_CAEEX</name>
<dbReference type="EMBL" id="BPLR01002891">
    <property type="protein sequence ID" value="GIX79027.1"/>
    <property type="molecule type" value="Genomic_DNA"/>
</dbReference>
<protein>
    <submittedName>
        <fullName evidence="1">Uncharacterized protein</fullName>
    </submittedName>
</protein>
<organism evidence="1 2">
    <name type="scientific">Caerostris extrusa</name>
    <name type="common">Bark spider</name>
    <name type="synonym">Caerostris bankana</name>
    <dbReference type="NCBI Taxonomy" id="172846"/>
    <lineage>
        <taxon>Eukaryota</taxon>
        <taxon>Metazoa</taxon>
        <taxon>Ecdysozoa</taxon>
        <taxon>Arthropoda</taxon>
        <taxon>Chelicerata</taxon>
        <taxon>Arachnida</taxon>
        <taxon>Araneae</taxon>
        <taxon>Araneomorphae</taxon>
        <taxon>Entelegynae</taxon>
        <taxon>Araneoidea</taxon>
        <taxon>Araneidae</taxon>
        <taxon>Caerostris</taxon>
    </lineage>
</organism>
<reference evidence="1 2" key="1">
    <citation type="submission" date="2021-06" db="EMBL/GenBank/DDBJ databases">
        <title>Caerostris extrusa draft genome.</title>
        <authorList>
            <person name="Kono N."/>
            <person name="Arakawa K."/>
        </authorList>
    </citation>
    <scope>NUCLEOTIDE SEQUENCE [LARGE SCALE GENOMIC DNA]</scope>
</reference>
<evidence type="ECO:0000313" key="1">
    <source>
        <dbReference type="EMBL" id="GIX79027.1"/>
    </source>
</evidence>
<proteinExistence type="predicted"/>
<gene>
    <name evidence="1" type="ORF">CEXT_415521</name>
</gene>
<comment type="caution">
    <text evidence="1">The sequence shown here is derived from an EMBL/GenBank/DDBJ whole genome shotgun (WGS) entry which is preliminary data.</text>
</comment>
<sequence length="78" mass="9061">MAAMFLRPLPVPWKISPSILNDRQRKSGGNQGCGKLGMKCVFFFHEVRVRNHAWKNGKGGPICRHIAKRERERDMREK</sequence>
<dbReference type="Proteomes" id="UP001054945">
    <property type="component" value="Unassembled WGS sequence"/>
</dbReference>